<dbReference type="InterPro" id="IPR029058">
    <property type="entry name" value="AB_hydrolase_fold"/>
</dbReference>
<dbReference type="Gene3D" id="3.40.50.1820">
    <property type="entry name" value="alpha/beta hydrolase"/>
    <property type="match status" value="1"/>
</dbReference>
<dbReference type="GO" id="GO:0006508">
    <property type="term" value="P:proteolysis"/>
    <property type="evidence" value="ECO:0007669"/>
    <property type="project" value="InterPro"/>
</dbReference>
<dbReference type="InterPro" id="IPR001563">
    <property type="entry name" value="Peptidase_S10"/>
</dbReference>
<evidence type="ECO:0000256" key="1">
    <source>
        <dbReference type="ARBA" id="ARBA00009431"/>
    </source>
</evidence>
<dbReference type="AlphaFoldDB" id="A0AAQ3MTN2"/>
<evidence type="ECO:0000313" key="2">
    <source>
        <dbReference type="EMBL" id="WVY97172.1"/>
    </source>
</evidence>
<name>A0AAQ3MTN2_VIGMU</name>
<gene>
    <name evidence="2" type="ORF">V8G54_029323</name>
</gene>
<dbReference type="GO" id="GO:0004185">
    <property type="term" value="F:serine-type carboxypeptidase activity"/>
    <property type="evidence" value="ECO:0007669"/>
    <property type="project" value="InterPro"/>
</dbReference>
<dbReference type="Proteomes" id="UP001374535">
    <property type="component" value="Chromosome 9"/>
</dbReference>
<proteinExistence type="inferred from homology"/>
<sequence length="118" mass="13352">MTSLSQGKAMQIGNPLLEFNTDFNSRAEFFWSHGLISDSTYEIFTKVCNYSQIRRQHQSGTLTPICSGVNRLVSTEVSRYIDTYDVTLDVCLSSVDQQAYVLNQMTQLVYASFILCLS</sequence>
<protein>
    <submittedName>
        <fullName evidence="2">Uncharacterized protein</fullName>
    </submittedName>
</protein>
<dbReference type="SUPFAM" id="SSF53474">
    <property type="entry name" value="alpha/beta-Hydrolases"/>
    <property type="match status" value="1"/>
</dbReference>
<accession>A0AAQ3MTN2</accession>
<evidence type="ECO:0000313" key="3">
    <source>
        <dbReference type="Proteomes" id="UP001374535"/>
    </source>
</evidence>
<keyword evidence="3" id="KW-1185">Reference proteome</keyword>
<reference evidence="2 3" key="1">
    <citation type="journal article" date="2023" name="Life. Sci Alliance">
        <title>Evolutionary insights into 3D genome organization and epigenetic landscape of Vigna mungo.</title>
        <authorList>
            <person name="Junaid A."/>
            <person name="Singh B."/>
            <person name="Bhatia S."/>
        </authorList>
    </citation>
    <scope>NUCLEOTIDE SEQUENCE [LARGE SCALE GENOMIC DNA]</scope>
    <source>
        <strain evidence="2">Urdbean</strain>
    </source>
</reference>
<organism evidence="2 3">
    <name type="scientific">Vigna mungo</name>
    <name type="common">Black gram</name>
    <name type="synonym">Phaseolus mungo</name>
    <dbReference type="NCBI Taxonomy" id="3915"/>
    <lineage>
        <taxon>Eukaryota</taxon>
        <taxon>Viridiplantae</taxon>
        <taxon>Streptophyta</taxon>
        <taxon>Embryophyta</taxon>
        <taxon>Tracheophyta</taxon>
        <taxon>Spermatophyta</taxon>
        <taxon>Magnoliopsida</taxon>
        <taxon>eudicotyledons</taxon>
        <taxon>Gunneridae</taxon>
        <taxon>Pentapetalae</taxon>
        <taxon>rosids</taxon>
        <taxon>fabids</taxon>
        <taxon>Fabales</taxon>
        <taxon>Fabaceae</taxon>
        <taxon>Papilionoideae</taxon>
        <taxon>50 kb inversion clade</taxon>
        <taxon>NPAAA clade</taxon>
        <taxon>indigoferoid/millettioid clade</taxon>
        <taxon>Phaseoleae</taxon>
        <taxon>Vigna</taxon>
    </lineage>
</organism>
<comment type="similarity">
    <text evidence="1">Belongs to the peptidase S10 family.</text>
</comment>
<dbReference type="EMBL" id="CP144692">
    <property type="protein sequence ID" value="WVY97172.1"/>
    <property type="molecule type" value="Genomic_DNA"/>
</dbReference>
<dbReference type="Pfam" id="PF00450">
    <property type="entry name" value="Peptidase_S10"/>
    <property type="match status" value="1"/>
</dbReference>